<evidence type="ECO:0000313" key="2">
    <source>
        <dbReference type="EMBL" id="AKU70624.1"/>
    </source>
</evidence>
<sequence length="59" mass="6977">MEYIPQVFWLIPIASVCALGMAWYFFKSMIKADEGTPRILHYFLYLKYPKISKLLIVSM</sequence>
<keyword evidence="1" id="KW-0472">Membrane</keyword>
<feature type="transmembrane region" description="Helical" evidence="1">
    <location>
        <begin position="6"/>
        <end position="26"/>
    </location>
</feature>
<dbReference type="Proteomes" id="UP000060345">
    <property type="component" value="Chromosome 2"/>
</dbReference>
<dbReference type="KEGG" id="pfus:ADJ77_13025"/>
<name>A0A0K1NNH1_9BACT</name>
<dbReference type="AlphaFoldDB" id="A0A0K1NNH1"/>
<keyword evidence="1" id="KW-1133">Transmembrane helix</keyword>
<evidence type="ECO:0000256" key="1">
    <source>
        <dbReference type="SAM" id="Phobius"/>
    </source>
</evidence>
<dbReference type="EMBL" id="CP012075">
    <property type="protein sequence ID" value="AKU70624.1"/>
    <property type="molecule type" value="Genomic_DNA"/>
</dbReference>
<evidence type="ECO:0000313" key="3">
    <source>
        <dbReference type="Proteomes" id="UP000060345"/>
    </source>
</evidence>
<reference evidence="2 3" key="1">
    <citation type="submission" date="2015-07" db="EMBL/GenBank/DDBJ databases">
        <authorList>
            <person name="Noorani M."/>
        </authorList>
    </citation>
    <scope>NUCLEOTIDE SEQUENCE [LARGE SCALE GENOMIC DNA]</scope>
    <source>
        <strain evidence="2 3">W1435</strain>
    </source>
</reference>
<protein>
    <submittedName>
        <fullName evidence="2">Uncharacterized protein</fullName>
    </submittedName>
</protein>
<organism evidence="2 3">
    <name type="scientific">Prevotella fusca JCM 17724</name>
    <dbReference type="NCBI Taxonomy" id="1236517"/>
    <lineage>
        <taxon>Bacteria</taxon>
        <taxon>Pseudomonadati</taxon>
        <taxon>Bacteroidota</taxon>
        <taxon>Bacteroidia</taxon>
        <taxon>Bacteroidales</taxon>
        <taxon>Prevotellaceae</taxon>
        <taxon>Prevotella</taxon>
    </lineage>
</organism>
<proteinExistence type="predicted"/>
<accession>A0A0K1NNH1</accession>
<gene>
    <name evidence="2" type="ORF">ADJ77_13025</name>
</gene>
<keyword evidence="1" id="KW-0812">Transmembrane</keyword>